<evidence type="ECO:0000256" key="1">
    <source>
        <dbReference type="SAM" id="SignalP"/>
    </source>
</evidence>
<evidence type="ECO:0000313" key="2">
    <source>
        <dbReference type="EMBL" id="MFD2096448.1"/>
    </source>
</evidence>
<keyword evidence="3" id="KW-1185">Reference proteome</keyword>
<reference evidence="3" key="1">
    <citation type="journal article" date="2019" name="Int. J. Syst. Evol. Microbiol.">
        <title>The Global Catalogue of Microorganisms (GCM) 10K type strain sequencing project: providing services to taxonomists for standard genome sequencing and annotation.</title>
        <authorList>
            <consortium name="The Broad Institute Genomics Platform"/>
            <consortium name="The Broad Institute Genome Sequencing Center for Infectious Disease"/>
            <person name="Wu L."/>
            <person name="Ma J."/>
        </authorList>
    </citation>
    <scope>NUCLEOTIDE SEQUENCE [LARGE SCALE GENOMIC DNA]</scope>
    <source>
        <strain evidence="3">CGMCC 1.10992</strain>
    </source>
</reference>
<dbReference type="InterPro" id="IPR013424">
    <property type="entry name" value="Ice-binding_C"/>
</dbReference>
<evidence type="ECO:0000313" key="3">
    <source>
        <dbReference type="Proteomes" id="UP001597380"/>
    </source>
</evidence>
<feature type="chain" id="PRO_5046440600" evidence="1">
    <location>
        <begin position="20"/>
        <end position="193"/>
    </location>
</feature>
<dbReference type="Proteomes" id="UP001597380">
    <property type="component" value="Unassembled WGS sequence"/>
</dbReference>
<dbReference type="NCBIfam" id="TIGR02595">
    <property type="entry name" value="PEP_CTERM"/>
    <property type="match status" value="1"/>
</dbReference>
<dbReference type="RefSeq" id="WP_345339168.1">
    <property type="nucleotide sequence ID" value="NZ_BAABLI010000008.1"/>
</dbReference>
<proteinExistence type="predicted"/>
<name>A0ABW4XQA0_9GAMM</name>
<feature type="signal peptide" evidence="1">
    <location>
        <begin position="1"/>
        <end position="19"/>
    </location>
</feature>
<organism evidence="2 3">
    <name type="scientific">Corallincola platygyrae</name>
    <dbReference type="NCBI Taxonomy" id="1193278"/>
    <lineage>
        <taxon>Bacteria</taxon>
        <taxon>Pseudomonadati</taxon>
        <taxon>Pseudomonadota</taxon>
        <taxon>Gammaproteobacteria</taxon>
        <taxon>Alteromonadales</taxon>
        <taxon>Psychromonadaceae</taxon>
        <taxon>Corallincola</taxon>
    </lineage>
</organism>
<keyword evidence="1" id="KW-0732">Signal</keyword>
<gene>
    <name evidence="2" type="ORF">ACFSJ3_10670</name>
</gene>
<accession>A0ABW4XQA0</accession>
<protein>
    <submittedName>
        <fullName evidence="2">PEP-CTERM sorting domain-containing protein</fullName>
    </submittedName>
</protein>
<comment type="caution">
    <text evidence="2">The sequence shown here is derived from an EMBL/GenBank/DDBJ whole genome shotgun (WGS) entry which is preliminary data.</text>
</comment>
<sequence>MKKYIAAAALLAVSGVSHASLIDFESGLDPIFNYTEVTTGSGSQSATSGYDAMQVFTGSNGFAFNPFAASPSDFVLADVNGVFDLGSFAIAGAWGTQTLMVEGLNDGQLLYTDYLDVSTSPFEAIFNWVGIDQLTISVDPNGYVDTTPNAGSGQHWVLDNMIINEYVGQDVPAPSAILLMVLAGLGLTAARRR</sequence>
<dbReference type="EMBL" id="JBHUHT010000012">
    <property type="protein sequence ID" value="MFD2096448.1"/>
    <property type="molecule type" value="Genomic_DNA"/>
</dbReference>